<feature type="domain" description="Iron-binding zinc finger CDGSH type" evidence="6">
    <location>
        <begin position="9"/>
        <end position="46"/>
    </location>
</feature>
<dbReference type="PANTHER" id="PTHR46491">
    <property type="entry name" value="CDGSH IRON SULFUR DOMAIN PROTEIN HOMOLOG"/>
    <property type="match status" value="1"/>
</dbReference>
<dbReference type="InterPro" id="IPR042216">
    <property type="entry name" value="MitoNEET_CISD"/>
</dbReference>
<dbReference type="STRING" id="7918.ENSLOCP00000016871"/>
<protein>
    <recommendedName>
        <fullName evidence="6">Iron-binding zinc finger CDGSH type domain-containing protein</fullName>
    </recommendedName>
</protein>
<keyword evidence="8" id="KW-1185">Reference proteome</keyword>
<proteinExistence type="predicted"/>
<dbReference type="GO" id="GO:0051604">
    <property type="term" value="P:protein maturation"/>
    <property type="evidence" value="ECO:0000318"/>
    <property type="project" value="GO_Central"/>
</dbReference>
<keyword evidence="2" id="KW-0479">Metal-binding</keyword>
<dbReference type="Proteomes" id="UP000018468">
    <property type="component" value="Linkage group LG15"/>
</dbReference>
<dbReference type="eggNOG" id="KOG4605">
    <property type="taxonomic scope" value="Eukaryota"/>
</dbReference>
<reference evidence="7" key="2">
    <citation type="submission" date="2025-08" db="UniProtKB">
        <authorList>
            <consortium name="Ensembl"/>
        </authorList>
    </citation>
    <scope>IDENTIFICATION</scope>
</reference>
<accession>W5N8B2</accession>
<keyword evidence="3" id="KW-0408">Iron</keyword>
<dbReference type="GeneTree" id="ENSGT00940000165589"/>
<evidence type="ECO:0000259" key="6">
    <source>
        <dbReference type="SMART" id="SM00704"/>
    </source>
</evidence>
<evidence type="ECO:0000256" key="2">
    <source>
        <dbReference type="ARBA" id="ARBA00022723"/>
    </source>
</evidence>
<keyword evidence="4" id="KW-0411">Iron-sulfur</keyword>
<reference evidence="7" key="3">
    <citation type="submission" date="2025-09" db="UniProtKB">
        <authorList>
            <consortium name="Ensembl"/>
        </authorList>
    </citation>
    <scope>IDENTIFICATION</scope>
</reference>
<evidence type="ECO:0000256" key="3">
    <source>
        <dbReference type="ARBA" id="ARBA00023004"/>
    </source>
</evidence>
<dbReference type="EMBL" id="AHAT01030920">
    <property type="status" value="NOT_ANNOTATED_CDS"/>
    <property type="molecule type" value="Genomic_DNA"/>
</dbReference>
<keyword evidence="1" id="KW-0001">2Fe-2S</keyword>
<dbReference type="Bgee" id="ENSLOCG00000013685">
    <property type="expression patterns" value="Expressed in ovary and 13 other cell types or tissues"/>
</dbReference>
<evidence type="ECO:0000256" key="4">
    <source>
        <dbReference type="ARBA" id="ARBA00023014"/>
    </source>
</evidence>
<reference evidence="8" key="1">
    <citation type="submission" date="2011-12" db="EMBL/GenBank/DDBJ databases">
        <title>The Draft Genome of Lepisosteus oculatus.</title>
        <authorList>
            <consortium name="The Broad Institute Genome Assembly &amp; Analysis Group"/>
            <consortium name="Computational R&amp;D Group"/>
            <consortium name="and Sequencing Platform"/>
            <person name="Di Palma F."/>
            <person name="Alfoldi J."/>
            <person name="Johnson J."/>
            <person name="Berlin A."/>
            <person name="Gnerre S."/>
            <person name="Jaffe D."/>
            <person name="MacCallum I."/>
            <person name="Young S."/>
            <person name="Walker B.J."/>
            <person name="Lander E.S."/>
            <person name="Lindblad-Toh K."/>
        </authorList>
    </citation>
    <scope>NUCLEOTIDE SEQUENCE [LARGE SCALE GENOMIC DNA]</scope>
</reference>
<dbReference type="InterPro" id="IPR052950">
    <property type="entry name" value="CISD"/>
</dbReference>
<evidence type="ECO:0000313" key="8">
    <source>
        <dbReference type="Proteomes" id="UP000018468"/>
    </source>
</evidence>
<dbReference type="Pfam" id="PF09360">
    <property type="entry name" value="zf-CDGSH"/>
    <property type="match status" value="2"/>
</dbReference>
<evidence type="ECO:0000256" key="1">
    <source>
        <dbReference type="ARBA" id="ARBA00022714"/>
    </source>
</evidence>
<evidence type="ECO:0000256" key="5">
    <source>
        <dbReference type="ARBA" id="ARBA00034078"/>
    </source>
</evidence>
<dbReference type="InterPro" id="IPR018967">
    <property type="entry name" value="FeS-contain_CDGSH-typ"/>
</dbReference>
<organism evidence="7 8">
    <name type="scientific">Lepisosteus oculatus</name>
    <name type="common">Spotted gar</name>
    <dbReference type="NCBI Taxonomy" id="7918"/>
    <lineage>
        <taxon>Eukaryota</taxon>
        <taxon>Metazoa</taxon>
        <taxon>Chordata</taxon>
        <taxon>Craniata</taxon>
        <taxon>Vertebrata</taxon>
        <taxon>Euteleostomi</taxon>
        <taxon>Actinopterygii</taxon>
        <taxon>Neopterygii</taxon>
        <taxon>Holostei</taxon>
        <taxon>Semionotiformes</taxon>
        <taxon>Lepisosteidae</taxon>
        <taxon>Lepisosteus</taxon>
    </lineage>
</organism>
<dbReference type="SMART" id="SM00704">
    <property type="entry name" value="ZnF_CDGSH"/>
    <property type="match status" value="2"/>
</dbReference>
<dbReference type="GO" id="GO:0046872">
    <property type="term" value="F:metal ion binding"/>
    <property type="evidence" value="ECO:0007669"/>
    <property type="project" value="UniProtKB-KW"/>
</dbReference>
<feature type="domain" description="Iron-binding zinc finger CDGSH type" evidence="6">
    <location>
        <begin position="47"/>
        <end position="84"/>
    </location>
</feature>
<dbReference type="Ensembl" id="ENSLOCT00000016901.1">
    <property type="protein sequence ID" value="ENSLOCP00000016871.1"/>
    <property type="gene ID" value="ENSLOCG00000013685.1"/>
</dbReference>
<name>W5N8B2_LEPOC</name>
<dbReference type="Gene3D" id="3.40.5.90">
    <property type="entry name" value="CDGSH iron-sulfur domain, mitoNEET-type"/>
    <property type="match status" value="2"/>
</dbReference>
<evidence type="ECO:0000313" key="7">
    <source>
        <dbReference type="Ensembl" id="ENSLOCP00000016871.1"/>
    </source>
</evidence>
<comment type="cofactor">
    <cofactor evidence="5">
        <name>[2Fe-2S] cluster</name>
        <dbReference type="ChEBI" id="CHEBI:190135"/>
    </cofactor>
</comment>
<dbReference type="AlphaFoldDB" id="W5N8B2"/>
<sequence>SPAPVIAAKQPYKVELKAGKRYSWCSCGHSKNQPFCDGTHKQLAPGLAPLRFTAEQDATAWLCGCKQTARPPFCDGTHKLDFVQQAEIPPPEPL</sequence>
<dbReference type="InParanoid" id="W5N8B2"/>
<dbReference type="GO" id="GO:0051537">
    <property type="term" value="F:2 iron, 2 sulfur cluster binding"/>
    <property type="evidence" value="ECO:0000318"/>
    <property type="project" value="GO_Central"/>
</dbReference>
<dbReference type="GO" id="GO:0005739">
    <property type="term" value="C:mitochondrion"/>
    <property type="evidence" value="ECO:0000318"/>
    <property type="project" value="GO_Central"/>
</dbReference>
<dbReference type="PANTHER" id="PTHR46491:SF3">
    <property type="entry name" value="CDGSH IRON-SULFUR DOMAIN-CONTAINING PROTEIN 3, MITOCHONDRIAL"/>
    <property type="match status" value="1"/>
</dbReference>
<dbReference type="HOGENOM" id="CLU_145019_2_1_1"/>
<dbReference type="OMA" id="CRLFFSQ"/>